<comment type="caution">
    <text evidence="1">The sequence shown here is derived from an EMBL/GenBank/DDBJ whole genome shotgun (WGS) entry which is preliminary data.</text>
</comment>
<sequence length="123" mass="12925">MAGSEGGAWLDHDAGRLVRPYTVSAGRTSPTNELDLVSMVRSTGRVRQAQLAPEHAQALGLCQDPTSVAEVAARLHLPAVVTKILLSDLVDCGAVTTRPSAAMASPTDINVLEAVLDGLRKRL</sequence>
<dbReference type="InterPro" id="IPR007995">
    <property type="entry name" value="DUF742"/>
</dbReference>
<dbReference type="RefSeq" id="WP_184582675.1">
    <property type="nucleotide sequence ID" value="NZ_JACHJT010000001.1"/>
</dbReference>
<proteinExistence type="predicted"/>
<keyword evidence="2" id="KW-1185">Reference proteome</keyword>
<evidence type="ECO:0000313" key="2">
    <source>
        <dbReference type="Proteomes" id="UP000523007"/>
    </source>
</evidence>
<name>A0A7W7RM61_9ACTN</name>
<organism evidence="1 2">
    <name type="scientific">Lipingzhangella halophila</name>
    <dbReference type="NCBI Taxonomy" id="1783352"/>
    <lineage>
        <taxon>Bacteria</taxon>
        <taxon>Bacillati</taxon>
        <taxon>Actinomycetota</taxon>
        <taxon>Actinomycetes</taxon>
        <taxon>Streptosporangiales</taxon>
        <taxon>Nocardiopsidaceae</taxon>
        <taxon>Lipingzhangella</taxon>
    </lineage>
</organism>
<evidence type="ECO:0000313" key="1">
    <source>
        <dbReference type="EMBL" id="MBB4934534.1"/>
    </source>
</evidence>
<dbReference type="PANTHER" id="PTHR36221">
    <property type="entry name" value="DUF742 DOMAIN-CONTAINING PROTEIN"/>
    <property type="match status" value="1"/>
</dbReference>
<dbReference type="Pfam" id="PF05331">
    <property type="entry name" value="DUF742"/>
    <property type="match status" value="1"/>
</dbReference>
<reference evidence="1 2" key="1">
    <citation type="submission" date="2020-08" db="EMBL/GenBank/DDBJ databases">
        <title>Sequencing the genomes of 1000 actinobacteria strains.</title>
        <authorList>
            <person name="Klenk H.-P."/>
        </authorList>
    </citation>
    <scope>NUCLEOTIDE SEQUENCE [LARGE SCALE GENOMIC DNA]</scope>
    <source>
        <strain evidence="1 2">DSM 102030</strain>
    </source>
</reference>
<dbReference type="EMBL" id="JACHJT010000001">
    <property type="protein sequence ID" value="MBB4934534.1"/>
    <property type="molecule type" value="Genomic_DNA"/>
</dbReference>
<dbReference type="Proteomes" id="UP000523007">
    <property type="component" value="Unassembled WGS sequence"/>
</dbReference>
<accession>A0A7W7RM61</accession>
<protein>
    <submittedName>
        <fullName evidence="1">Putative transcriptional regulator</fullName>
    </submittedName>
</protein>
<dbReference type="PANTHER" id="PTHR36221:SF1">
    <property type="entry name" value="DUF742 DOMAIN-CONTAINING PROTEIN"/>
    <property type="match status" value="1"/>
</dbReference>
<dbReference type="AlphaFoldDB" id="A0A7W7RM61"/>
<gene>
    <name evidence="1" type="ORF">F4561_005354</name>
</gene>